<dbReference type="PANTHER" id="PTHR42978:SF6">
    <property type="entry name" value="QUORUM-QUENCHING LACTONASE YTNP-RELATED"/>
    <property type="match status" value="1"/>
</dbReference>
<evidence type="ECO:0000256" key="4">
    <source>
        <dbReference type="ARBA" id="ARBA00022833"/>
    </source>
</evidence>
<comment type="similarity">
    <text evidence="1">Belongs to the metallo-beta-lactamase superfamily.</text>
</comment>
<keyword evidence="3 7" id="KW-0378">Hydrolase</keyword>
<evidence type="ECO:0000313" key="7">
    <source>
        <dbReference type="EMBL" id="PHP27220.1"/>
    </source>
</evidence>
<dbReference type="CDD" id="cd07720">
    <property type="entry name" value="OPHC2-like_MBL-fold"/>
    <property type="match status" value="1"/>
</dbReference>
<comment type="caution">
    <text evidence="7">The sequence shown here is derived from an EMBL/GenBank/DDBJ whole genome shotgun (WGS) entry which is preliminary data.</text>
</comment>
<keyword evidence="2" id="KW-0479">Metal-binding</keyword>
<dbReference type="EMBL" id="NQWH01000017">
    <property type="protein sequence ID" value="PHP27220.1"/>
    <property type="molecule type" value="Genomic_DNA"/>
</dbReference>
<dbReference type="InterPro" id="IPR001279">
    <property type="entry name" value="Metallo-B-lactamas"/>
</dbReference>
<keyword evidence="5" id="KW-0732">Signal</keyword>
<dbReference type="SMART" id="SM00849">
    <property type="entry name" value="Lactamase_B"/>
    <property type="match status" value="1"/>
</dbReference>
<evidence type="ECO:0000256" key="1">
    <source>
        <dbReference type="ARBA" id="ARBA00007749"/>
    </source>
</evidence>
<dbReference type="PROSITE" id="PS51318">
    <property type="entry name" value="TAT"/>
    <property type="match status" value="1"/>
</dbReference>
<dbReference type="GO" id="GO:0046872">
    <property type="term" value="F:metal ion binding"/>
    <property type="evidence" value="ECO:0007669"/>
    <property type="project" value="UniProtKB-KW"/>
</dbReference>
<organism evidence="7 8">
    <name type="scientific">Limimaricola cinnabarinus</name>
    <dbReference type="NCBI Taxonomy" id="1125964"/>
    <lineage>
        <taxon>Bacteria</taxon>
        <taxon>Pseudomonadati</taxon>
        <taxon>Pseudomonadota</taxon>
        <taxon>Alphaproteobacteria</taxon>
        <taxon>Rhodobacterales</taxon>
        <taxon>Paracoccaceae</taxon>
        <taxon>Limimaricola</taxon>
    </lineage>
</organism>
<evidence type="ECO:0000256" key="5">
    <source>
        <dbReference type="SAM" id="SignalP"/>
    </source>
</evidence>
<dbReference type="OrthoDB" id="9773738at2"/>
<evidence type="ECO:0000256" key="2">
    <source>
        <dbReference type="ARBA" id="ARBA00022723"/>
    </source>
</evidence>
<dbReference type="PANTHER" id="PTHR42978">
    <property type="entry name" value="QUORUM-QUENCHING LACTONASE YTNP-RELATED-RELATED"/>
    <property type="match status" value="1"/>
</dbReference>
<keyword evidence="8" id="KW-1185">Reference proteome</keyword>
<feature type="signal peptide" evidence="5">
    <location>
        <begin position="1"/>
        <end position="31"/>
    </location>
</feature>
<evidence type="ECO:0000313" key="8">
    <source>
        <dbReference type="Proteomes" id="UP000221860"/>
    </source>
</evidence>
<dbReference type="AlphaFoldDB" id="A0A2G1MEX0"/>
<feature type="chain" id="PRO_5013921591" evidence="5">
    <location>
        <begin position="32"/>
        <end position="309"/>
    </location>
</feature>
<dbReference type="InterPro" id="IPR036866">
    <property type="entry name" value="RibonucZ/Hydroxyglut_hydro"/>
</dbReference>
<feature type="domain" description="Metallo-beta-lactamase" evidence="6">
    <location>
        <begin position="97"/>
        <end position="282"/>
    </location>
</feature>
<keyword evidence="4" id="KW-0862">Zinc</keyword>
<gene>
    <name evidence="7" type="ORF">CJ301_11965</name>
</gene>
<dbReference type="Proteomes" id="UP000221860">
    <property type="component" value="Unassembled WGS sequence"/>
</dbReference>
<name>A0A2G1MEX0_9RHOB</name>
<accession>A0A2G1MEX0</accession>
<sequence length="309" mass="32998">MSHSISRRAALMAGAALPLAAGLGLPRAAHAQPSGSDGLELPTHRVFMLGDIKVTDLLAGSRIVPDPHSIFGLNVDDETFAQVSEAHFIPADAARFFFNPVMIEAGGDVILVDTGTDAAGITAALEAAGKAPSDITHVVLTHMHGDHIGGLMTESGEKTFANAAHHAGRVEFDYWAGQENDAFEAKMRPLEGELTFLSEGDTVGPLTTMEAFGHTPGHLVFTAQGGDHALLLMGDLANHPVWSVGQPGWHVSFDVDKEMAVKTRRRVLSMAAEERMAVMGYHMPFPGLGFVAAEGEGFRWVPHSYQLMM</sequence>
<reference evidence="7 8" key="1">
    <citation type="submission" date="2017-08" db="EMBL/GenBank/DDBJ databases">
        <title>Draft Genome Sequence of Loktanella cinnabarina Strain XM1, Isolated from Coastal Surface Water.</title>
        <authorList>
            <person name="Ma R."/>
            <person name="Wang J."/>
            <person name="Wang Q."/>
            <person name="Ma Z."/>
            <person name="Li J."/>
            <person name="Chen L."/>
        </authorList>
    </citation>
    <scope>NUCLEOTIDE SEQUENCE [LARGE SCALE GENOMIC DNA]</scope>
    <source>
        <strain evidence="7 8">XM1</strain>
    </source>
</reference>
<dbReference type="InterPro" id="IPR051013">
    <property type="entry name" value="MBL_superfamily_lactonases"/>
</dbReference>
<dbReference type="SUPFAM" id="SSF56281">
    <property type="entry name" value="Metallo-hydrolase/oxidoreductase"/>
    <property type="match status" value="1"/>
</dbReference>
<protein>
    <submittedName>
        <fullName evidence="7">MBL fold metallo-hydrolase</fullName>
    </submittedName>
</protein>
<dbReference type="Gene3D" id="3.60.15.10">
    <property type="entry name" value="Ribonuclease Z/Hydroxyacylglutathione hydrolase-like"/>
    <property type="match status" value="1"/>
</dbReference>
<dbReference type="Pfam" id="PF00753">
    <property type="entry name" value="Lactamase_B"/>
    <property type="match status" value="1"/>
</dbReference>
<evidence type="ECO:0000259" key="6">
    <source>
        <dbReference type="SMART" id="SM00849"/>
    </source>
</evidence>
<evidence type="ECO:0000256" key="3">
    <source>
        <dbReference type="ARBA" id="ARBA00022801"/>
    </source>
</evidence>
<proteinExistence type="inferred from homology"/>
<dbReference type="GO" id="GO:0016787">
    <property type="term" value="F:hydrolase activity"/>
    <property type="evidence" value="ECO:0007669"/>
    <property type="project" value="UniProtKB-KW"/>
</dbReference>
<dbReference type="InterPro" id="IPR006311">
    <property type="entry name" value="TAT_signal"/>
</dbReference>
<dbReference type="RefSeq" id="WP_099277602.1">
    <property type="nucleotide sequence ID" value="NZ_KZ304962.1"/>
</dbReference>